<organism evidence="7 8">
    <name type="scientific">Acanthaster planci</name>
    <name type="common">Crown-of-thorns starfish</name>
    <dbReference type="NCBI Taxonomy" id="133434"/>
    <lineage>
        <taxon>Eukaryota</taxon>
        <taxon>Metazoa</taxon>
        <taxon>Echinodermata</taxon>
        <taxon>Eleutherozoa</taxon>
        <taxon>Asterozoa</taxon>
        <taxon>Asteroidea</taxon>
        <taxon>Valvatacea</taxon>
        <taxon>Valvatida</taxon>
        <taxon>Acanthasteridae</taxon>
        <taxon>Acanthaster</taxon>
    </lineage>
</organism>
<dbReference type="InterPro" id="IPR036790">
    <property type="entry name" value="Frizzled_dom_sf"/>
</dbReference>
<feature type="disulfide bond" evidence="3">
    <location>
        <begin position="622"/>
        <end position="660"/>
    </location>
</feature>
<evidence type="ECO:0000256" key="5">
    <source>
        <dbReference type="SAM" id="SignalP"/>
    </source>
</evidence>
<feature type="domain" description="FZ" evidence="6">
    <location>
        <begin position="30"/>
        <end position="166"/>
    </location>
</feature>
<keyword evidence="2 3" id="KW-1015">Disulfide bond</keyword>
<dbReference type="SUPFAM" id="SSF63501">
    <property type="entry name" value="Frizzled cysteine-rich domain"/>
    <property type="match status" value="5"/>
</dbReference>
<feature type="disulfide bond" evidence="3">
    <location>
        <begin position="435"/>
        <end position="459"/>
    </location>
</feature>
<dbReference type="PANTHER" id="PTHR11309:SF99">
    <property type="entry name" value="FRIZZLED-4"/>
    <property type="match status" value="1"/>
</dbReference>
<feature type="disulfide bond" evidence="3">
    <location>
        <begin position="888"/>
        <end position="912"/>
    </location>
</feature>
<dbReference type="InterPro" id="IPR015526">
    <property type="entry name" value="Frizzled/SFRP"/>
</dbReference>
<comment type="caution">
    <text evidence="3">Lacks conserved residue(s) required for the propagation of feature annotation.</text>
</comment>
<dbReference type="Proteomes" id="UP000694845">
    <property type="component" value="Unplaced"/>
</dbReference>
<dbReference type="InterPro" id="IPR020067">
    <property type="entry name" value="Frizzled_dom"/>
</dbReference>
<feature type="disulfide bond" evidence="3">
    <location>
        <begin position="649"/>
        <end position="690"/>
    </location>
</feature>
<dbReference type="GO" id="GO:0060070">
    <property type="term" value="P:canonical Wnt signaling pathway"/>
    <property type="evidence" value="ECO:0007669"/>
    <property type="project" value="TreeGrafter"/>
</dbReference>
<dbReference type="GO" id="GO:0035567">
    <property type="term" value="P:non-canonical Wnt signaling pathway"/>
    <property type="evidence" value="ECO:0007669"/>
    <property type="project" value="TreeGrafter"/>
</dbReference>
<dbReference type="PROSITE" id="PS50038">
    <property type="entry name" value="FZ"/>
    <property type="match status" value="5"/>
</dbReference>
<proteinExistence type="predicted"/>
<evidence type="ECO:0000256" key="3">
    <source>
        <dbReference type="PROSITE-ProRule" id="PRU00090"/>
    </source>
</evidence>
<evidence type="ECO:0000256" key="2">
    <source>
        <dbReference type="ARBA" id="ARBA00023157"/>
    </source>
</evidence>
<evidence type="ECO:0000256" key="4">
    <source>
        <dbReference type="SAM" id="MobiDB-lite"/>
    </source>
</evidence>
<feature type="disulfide bond" evidence="3">
    <location>
        <begin position="94"/>
        <end position="132"/>
    </location>
</feature>
<name>A0A8B7Z6Q0_ACAPL</name>
<dbReference type="AlphaFoldDB" id="A0A8B7Z6Q0"/>
<dbReference type="PANTHER" id="PTHR11309">
    <property type="entry name" value="FRIZZLED"/>
    <property type="match status" value="1"/>
</dbReference>
<feature type="signal peptide" evidence="5">
    <location>
        <begin position="1"/>
        <end position="28"/>
    </location>
</feature>
<dbReference type="Pfam" id="PF01392">
    <property type="entry name" value="Fz"/>
    <property type="match status" value="5"/>
</dbReference>
<protein>
    <submittedName>
        <fullName evidence="8">Uncharacterized protein LOC110984959 isoform X1</fullName>
    </submittedName>
</protein>
<dbReference type="GO" id="GO:0005886">
    <property type="term" value="C:plasma membrane"/>
    <property type="evidence" value="ECO:0007669"/>
    <property type="project" value="TreeGrafter"/>
</dbReference>
<evidence type="ECO:0000259" key="6">
    <source>
        <dbReference type="PROSITE" id="PS50038"/>
    </source>
</evidence>
<dbReference type="CDD" id="cd07066">
    <property type="entry name" value="CRD_FZ"/>
    <property type="match status" value="5"/>
</dbReference>
<evidence type="ECO:0000256" key="1">
    <source>
        <dbReference type="ARBA" id="ARBA00022473"/>
    </source>
</evidence>
<keyword evidence="1" id="KW-0217">Developmental protein</keyword>
<feature type="domain" description="FZ" evidence="6">
    <location>
        <begin position="572"/>
        <end position="693"/>
    </location>
</feature>
<accession>A0A8B7Z6Q0</accession>
<dbReference type="GeneID" id="110984959"/>
<feature type="domain" description="FZ" evidence="6">
    <location>
        <begin position="347"/>
        <end position="470"/>
    </location>
</feature>
<feature type="domain" description="FZ" evidence="6">
    <location>
        <begin position="803"/>
        <end position="941"/>
    </location>
</feature>
<dbReference type="GO" id="GO:0042813">
    <property type="term" value="F:Wnt receptor activity"/>
    <property type="evidence" value="ECO:0007669"/>
    <property type="project" value="TreeGrafter"/>
</dbReference>
<dbReference type="GO" id="GO:0017147">
    <property type="term" value="F:Wnt-protein binding"/>
    <property type="evidence" value="ECO:0007669"/>
    <property type="project" value="TreeGrafter"/>
</dbReference>
<feature type="chain" id="PRO_5034982209" evidence="5">
    <location>
        <begin position="29"/>
        <end position="1074"/>
    </location>
</feature>
<keyword evidence="7" id="KW-1185">Reference proteome</keyword>
<feature type="disulfide bond" evidence="3">
    <location>
        <begin position="365"/>
        <end position="411"/>
    </location>
</feature>
<reference evidence="8" key="1">
    <citation type="submission" date="2025-08" db="UniProtKB">
        <authorList>
            <consortium name="RefSeq"/>
        </authorList>
    </citation>
    <scope>IDENTIFICATION</scope>
</reference>
<dbReference type="OrthoDB" id="5985519at2759"/>
<dbReference type="RefSeq" id="XP_022101319.1">
    <property type="nucleotide sequence ID" value="XM_022245627.1"/>
</dbReference>
<feature type="domain" description="FZ" evidence="6">
    <location>
        <begin position="200"/>
        <end position="328"/>
    </location>
</feature>
<evidence type="ECO:0000313" key="8">
    <source>
        <dbReference type="RefSeq" id="XP_022101319.1"/>
    </source>
</evidence>
<dbReference type="KEGG" id="aplc:110984959"/>
<gene>
    <name evidence="8" type="primary">LOC110984959</name>
</gene>
<dbReference type="Gene3D" id="1.10.2000.10">
    <property type="entry name" value="Frizzled cysteine-rich domain"/>
    <property type="match status" value="5"/>
</dbReference>
<feature type="region of interest" description="Disordered" evidence="4">
    <location>
        <begin position="171"/>
        <end position="204"/>
    </location>
</feature>
<sequence>MEPLRPGCCIFTLSVGLLLEIFVGLSSCTVQRDYCSQPANLSIPACQTTEAYNQTGLLVPLNNITYFPNILGHEIMLQAKAGYHDFHPFLQAQCSPHLQQFLCLVFFPRCFPGMAIPLLPCRTYCQRIRDDCMKTALIQSTGVAWPESLNCEILDNYDSDNLCIDPFFGEGEDDGSEERNDGDTEESARVTPAPPAVRPDPSQRCQPLPDDPICQAMPYSTVIFPNIAGQQDPAEALEELHKYSVFMSDAGHCSDLLRTFLCLTYLPPCKVLKDIAVPIPPCQSLCEQVLTKSCLSVMAALKTELPPSLTDCSIYSTQSESYPTCLMPGVHYDPLVPWSLPEIIASQSSENCKEYGCLDVPHAECYSLWYTVTVFPTTLGYTSMQEAMEDLDLLAPLIDSGCSADLLNFACAGAFTTEGLGSSHTVWPLPCQTVCEDIWKSCRTKAKELLEKRPRVLKCHLYPEKDCYPDVKKPQEPVTILNASRVNLTQGIVEFIKDIGYVWYDKILRHEIRQGSSNLQWNDTGLQKIYVELPDKVGYHALLWSSNINGRGTQPSTVWFPPYVTESLPDNCERADIMHCSRLGYDTVVRQDRYWQWDPPDRLLTDWQNYFSEDLLESGDGCLPRLHELLCTIMAPPCSSYLWGLQRPCREFCTSVRSACNASSHGDQLNWLLGILPCDRFSSKADSSRCIKEFDWMTSEASIRRDDFQFFDERVRVYCLVEEETPESPPEFYGPDGELIPPTLPSVSDSAGHLLSGGRVMQLSPRLTMLYFDKVRLEDTGTYTCKSAGGNLPRTTIIRPLVRCIPSFNHTLCAPFLRTGFVQSPDVLGHTSQYQAEVSSYHFLPLLSTKCSPDLLELVCALYAPECTNDVYWYDRMWDSNLPSQQLCRRVKSACTEAATRIGFEWPVEINCDKLPFDDDDQPEVSIVEQMVPTKRDCINLRRYDITDKGIEYLFYGWVDVQGQGTANDYCRVVSIGQFKMLSCALAGTQGQSQYNYDSPNPETWLDLGHTDTWYMKDEDGDGRDDYCRCVSAPPDTYISCLRAGEKGFEGEFKPHGAIQGDCQHITVNRMLGP</sequence>
<feature type="compositionally biased region" description="Basic and acidic residues" evidence="4">
    <location>
        <begin position="177"/>
        <end position="188"/>
    </location>
</feature>
<keyword evidence="5" id="KW-0732">Signal</keyword>
<dbReference type="SMART" id="SM00063">
    <property type="entry name" value="FRI"/>
    <property type="match status" value="4"/>
</dbReference>
<evidence type="ECO:0000313" key="7">
    <source>
        <dbReference type="Proteomes" id="UP000694845"/>
    </source>
</evidence>